<proteinExistence type="predicted"/>
<organism evidence="2 3">
    <name type="scientific">Paraglomus occultum</name>
    <dbReference type="NCBI Taxonomy" id="144539"/>
    <lineage>
        <taxon>Eukaryota</taxon>
        <taxon>Fungi</taxon>
        <taxon>Fungi incertae sedis</taxon>
        <taxon>Mucoromycota</taxon>
        <taxon>Glomeromycotina</taxon>
        <taxon>Glomeromycetes</taxon>
        <taxon>Paraglomerales</taxon>
        <taxon>Paraglomeraceae</taxon>
        <taxon>Paraglomus</taxon>
    </lineage>
</organism>
<feature type="domain" description="Protein kinase" evidence="1">
    <location>
        <begin position="259"/>
        <end position="514"/>
    </location>
</feature>
<accession>A0A9N9F4C4</accession>
<dbReference type="PROSITE" id="PS50011">
    <property type="entry name" value="PROTEIN_KINASE_DOM"/>
    <property type="match status" value="1"/>
</dbReference>
<dbReference type="Gene3D" id="1.10.510.10">
    <property type="entry name" value="Transferase(Phosphotransferase) domain 1"/>
    <property type="match status" value="1"/>
</dbReference>
<dbReference type="OrthoDB" id="2436484at2759"/>
<dbReference type="SUPFAM" id="SSF56112">
    <property type="entry name" value="Protein kinase-like (PK-like)"/>
    <property type="match status" value="1"/>
</dbReference>
<evidence type="ECO:0000259" key="1">
    <source>
        <dbReference type="PROSITE" id="PS50011"/>
    </source>
</evidence>
<dbReference type="InterPro" id="IPR000719">
    <property type="entry name" value="Prot_kinase_dom"/>
</dbReference>
<dbReference type="AlphaFoldDB" id="A0A9N9F4C4"/>
<keyword evidence="3" id="KW-1185">Reference proteome</keyword>
<dbReference type="EMBL" id="CAJVPJ010000308">
    <property type="protein sequence ID" value="CAG8509588.1"/>
    <property type="molecule type" value="Genomic_DNA"/>
</dbReference>
<dbReference type="InterPro" id="IPR011009">
    <property type="entry name" value="Kinase-like_dom_sf"/>
</dbReference>
<protein>
    <submittedName>
        <fullName evidence="2">4440_t:CDS:1</fullName>
    </submittedName>
</protein>
<evidence type="ECO:0000313" key="2">
    <source>
        <dbReference type="EMBL" id="CAG8509588.1"/>
    </source>
</evidence>
<comment type="caution">
    <text evidence="2">The sequence shown here is derived from an EMBL/GenBank/DDBJ whole genome shotgun (WGS) entry which is preliminary data.</text>
</comment>
<gene>
    <name evidence="2" type="ORF">POCULU_LOCUS2999</name>
</gene>
<reference evidence="2" key="1">
    <citation type="submission" date="2021-06" db="EMBL/GenBank/DDBJ databases">
        <authorList>
            <person name="Kallberg Y."/>
            <person name="Tangrot J."/>
            <person name="Rosling A."/>
        </authorList>
    </citation>
    <scope>NUCLEOTIDE SEQUENCE</scope>
    <source>
        <strain evidence="2">IA702</strain>
    </source>
</reference>
<dbReference type="GO" id="GO:0005524">
    <property type="term" value="F:ATP binding"/>
    <property type="evidence" value="ECO:0007669"/>
    <property type="project" value="InterPro"/>
</dbReference>
<name>A0A9N9F4C4_9GLOM</name>
<dbReference type="Proteomes" id="UP000789572">
    <property type="component" value="Unassembled WGS sequence"/>
</dbReference>
<dbReference type="GO" id="GO:0004672">
    <property type="term" value="F:protein kinase activity"/>
    <property type="evidence" value="ECO:0007669"/>
    <property type="project" value="InterPro"/>
</dbReference>
<evidence type="ECO:0000313" key="3">
    <source>
        <dbReference type="Proteomes" id="UP000789572"/>
    </source>
</evidence>
<sequence>MNDQTTVTEFLKQQFPQASEESVTKVAKSFETEFIFVLGDCKGYTATELNNLGIPSNVLKALEKNGFLKSQGTSLKRKASEIAEEEHRTFKKLGQAFDAYPSSLEELKELLKTPPIAEIPVRSHLLPRDATFLKGYVIPREETNELDYPQLSLLFDNAIEASTPSGTENNRISTWDTLIKHPLQCFSRYLEINLRFDRNSKDQSTATVANKRPDFMCWMESTLILKGEEKRFDEEFNQAESELRTKMSEWSPLFFGELDYIFAFAAAGKYLRLFQLLHDYQTWQPRDPQYQVRPGERIPSTIPLYGSIMRPTSEITFLPDGVHKKIQNFGTLFKYSKIGDLKNIYRATKRETHIIHQVKPPKLSGTTYTITLHPLGFHQRPRSLQMLKEAMKSVLTGLNSLHTRGYVHRDIRWENVLRRREEEGGGWMIIDLEHAGRPGPVNYRLQSWPPGVGGEETGSQPYTNACDVYLVGKLMVDCSNVILDSSGENFSQRLLSAVGTDISAGDVLSDTWLQ</sequence>